<dbReference type="AlphaFoldDB" id="A0A146KDA3"/>
<evidence type="ECO:0000313" key="2">
    <source>
        <dbReference type="EMBL" id="JAP93421.1"/>
    </source>
</evidence>
<evidence type="ECO:0000256" key="1">
    <source>
        <dbReference type="SAM" id="MobiDB-lite"/>
    </source>
</evidence>
<gene>
    <name evidence="2" type="ORF">TPC1_14305</name>
</gene>
<protein>
    <submittedName>
        <fullName evidence="2">Uncharacterized protein</fullName>
    </submittedName>
</protein>
<accession>A0A146KDA3</accession>
<name>A0A146KDA3_9EUKA</name>
<reference evidence="2" key="1">
    <citation type="submission" date="2015-07" db="EMBL/GenBank/DDBJ databases">
        <title>Adaptation to a free-living lifestyle via gene acquisitions in the diplomonad Trepomonas sp. PC1.</title>
        <authorList>
            <person name="Xu F."/>
            <person name="Jerlstrom-Hultqvist J."/>
            <person name="Kolisko M."/>
            <person name="Simpson A.G.B."/>
            <person name="Roger A.J."/>
            <person name="Svard S.G."/>
            <person name="Andersson J.O."/>
        </authorList>
    </citation>
    <scope>NUCLEOTIDE SEQUENCE</scope>
    <source>
        <strain evidence="2">PC1</strain>
    </source>
</reference>
<proteinExistence type="predicted"/>
<dbReference type="EMBL" id="GDID01003185">
    <property type="protein sequence ID" value="JAP93421.1"/>
    <property type="molecule type" value="Transcribed_RNA"/>
</dbReference>
<sequence length="761" mass="89462">TESPTPSMSENICVQLNTRGASASMQYKDFFIVRQGAFIFKLKMESFEIIAQVEVGRLYQFEPIAISNNTCFEFQADITIQIDLDDMQIKHLPAIPGISRASFCQIKEQLMLLQNGVLMLVNLMDLELHTVALLPFDIPCASLFLYQRKIGIAHQDDLYLVDLSSNEMVASKRTVDSQICLPTEQGILFLQDRSAGILSDEQVFFIKRFRGSVQKALPLVKADQIILVDDHGMICSLGGDFGCYFQNIENFRIQGSKKPPTINFITNRDRYEIFSHLMNEYISHFEDSSQLVKTEHDMLICCSKITELIRAVNIREVSKMKTDTKRRILEIIKQSMSDYNLREMEIQKQIQQSQTHLRSLTERICEKKQLLAELSRDDPDFEMKKFMHQMEQFKVEQKKLIDEEKKNKSGQSNLAELAKQKLKERFRQIEEKRLIEEQEKQKLNEIEQITRALQEQDIKRQKLEEQRLLEEKKEQEEAKKRLEQEEKRKRREEEELQRQIEREREQLLKQKQKELEEQRRKEIEQDKTEKKASKKNVDVHEFELLSHGVSATFIINQQEAIIRQGFYLMKLNFLIYRMETLQCISQYDGQPCAFFQGRYYEFGESGFVVNVGSFEKEETELFQMNQKVVGFCQQREKIAILFEQNLQIVDLTKQKAVFEAEKQFKKVFLLEKLVFATENEAYELNQKLKSFEKIEFKPIYNHKQARIQDQKEISINENKLYVNGEPQFTSLHTLENGLCCCAGKYIMLVDEQGVFVTVKMK</sequence>
<feature type="region of interest" description="Disordered" evidence="1">
    <location>
        <begin position="474"/>
        <end position="496"/>
    </location>
</feature>
<feature type="non-terminal residue" evidence="2">
    <location>
        <position position="1"/>
    </location>
</feature>
<organism evidence="2">
    <name type="scientific">Trepomonas sp. PC1</name>
    <dbReference type="NCBI Taxonomy" id="1076344"/>
    <lineage>
        <taxon>Eukaryota</taxon>
        <taxon>Metamonada</taxon>
        <taxon>Diplomonadida</taxon>
        <taxon>Hexamitidae</taxon>
        <taxon>Hexamitinae</taxon>
        <taxon>Trepomonas</taxon>
    </lineage>
</organism>